<reference evidence="2 3" key="1">
    <citation type="submission" date="2018-10" db="EMBL/GenBank/DDBJ databases">
        <authorList>
            <person name="Li J."/>
        </authorList>
    </citation>
    <scope>NUCLEOTIDE SEQUENCE [LARGE SCALE GENOMIC DNA]</scope>
    <source>
        <strain evidence="2 3">ZD1-4</strain>
    </source>
</reference>
<organism evidence="2 3">
    <name type="scientific">Mycetocola zhadangensis</name>
    <dbReference type="NCBI Taxonomy" id="1164595"/>
    <lineage>
        <taxon>Bacteria</taxon>
        <taxon>Bacillati</taxon>
        <taxon>Actinomycetota</taxon>
        <taxon>Actinomycetes</taxon>
        <taxon>Micrococcales</taxon>
        <taxon>Microbacteriaceae</taxon>
        <taxon>Mycetocola</taxon>
    </lineage>
</organism>
<feature type="region of interest" description="Disordered" evidence="1">
    <location>
        <begin position="134"/>
        <end position="154"/>
    </location>
</feature>
<proteinExistence type="predicted"/>
<name>A0A3L7J5H6_9MICO</name>
<protein>
    <submittedName>
        <fullName evidence="2">Uncharacterized protein</fullName>
    </submittedName>
</protein>
<gene>
    <name evidence="2" type="ORF">D9V28_02695</name>
</gene>
<dbReference type="AlphaFoldDB" id="A0A3L7J5H6"/>
<dbReference type="EMBL" id="RCWJ01000001">
    <property type="protein sequence ID" value="RLQ85784.1"/>
    <property type="molecule type" value="Genomic_DNA"/>
</dbReference>
<comment type="caution">
    <text evidence="2">The sequence shown here is derived from an EMBL/GenBank/DDBJ whole genome shotgun (WGS) entry which is preliminary data.</text>
</comment>
<evidence type="ECO:0000313" key="3">
    <source>
        <dbReference type="Proteomes" id="UP000282460"/>
    </source>
</evidence>
<feature type="compositionally biased region" description="Basic and acidic residues" evidence="1">
    <location>
        <begin position="145"/>
        <end position="154"/>
    </location>
</feature>
<evidence type="ECO:0000313" key="2">
    <source>
        <dbReference type="EMBL" id="RLQ85784.1"/>
    </source>
</evidence>
<evidence type="ECO:0000256" key="1">
    <source>
        <dbReference type="SAM" id="MobiDB-lite"/>
    </source>
</evidence>
<accession>A0A3L7J5H6</accession>
<dbReference type="Proteomes" id="UP000282460">
    <property type="component" value="Unassembled WGS sequence"/>
</dbReference>
<sequence>MPIPAVQLSEEQLFDVVRKRLEDFMGAQGEWSLVRRADADTDEFFQDMAAFSLARDVTSSILGKTVVAPEASPEIDVKLSGFAGFGASVLDAEPFEAPDFDTLVTRPVAEQITFELNAIAVWADPKRHDPAHVSAELVNPPVPTDESRPIAHAS</sequence>
<keyword evidence="3" id="KW-1185">Reference proteome</keyword>